<dbReference type="SMART" id="SM00181">
    <property type="entry name" value="EGF"/>
    <property type="match status" value="3"/>
</dbReference>
<feature type="transmembrane region" description="Helical" evidence="9">
    <location>
        <begin position="1461"/>
        <end position="1481"/>
    </location>
</feature>
<dbReference type="PROSITE" id="PS50262">
    <property type="entry name" value="G_PROTEIN_RECEP_F1_2"/>
    <property type="match status" value="1"/>
</dbReference>
<evidence type="ECO:0000259" key="11">
    <source>
        <dbReference type="PROSITE" id="PS50026"/>
    </source>
</evidence>
<dbReference type="Gene3D" id="4.10.400.10">
    <property type="entry name" value="Low-density Lipoprotein Receptor"/>
    <property type="match status" value="1"/>
</dbReference>
<dbReference type="PANTHER" id="PTHR24270">
    <property type="entry name" value="LOW-DENSITY LIPOPROTEIN RECEPTOR-RELATED"/>
    <property type="match status" value="1"/>
</dbReference>
<comment type="caution">
    <text evidence="13">The sequence shown here is derived from an EMBL/GenBank/DDBJ whole genome shotgun (WGS) entry which is preliminary data.</text>
</comment>
<feature type="chain" id="PRO_5033019161" evidence="10">
    <location>
        <begin position="21"/>
        <end position="1548"/>
    </location>
</feature>
<dbReference type="EMBL" id="CAJNON010000072">
    <property type="protein sequence ID" value="CAF0916745.1"/>
    <property type="molecule type" value="Genomic_DNA"/>
</dbReference>
<dbReference type="Gene3D" id="2.10.25.10">
    <property type="entry name" value="Laminin"/>
    <property type="match status" value="1"/>
</dbReference>
<dbReference type="Proteomes" id="UP000663891">
    <property type="component" value="Unassembled WGS sequence"/>
</dbReference>
<dbReference type="SUPFAM" id="SSF81321">
    <property type="entry name" value="Family A G protein-coupled receptor-like"/>
    <property type="match status" value="1"/>
</dbReference>
<evidence type="ECO:0000256" key="3">
    <source>
        <dbReference type="ARBA" id="ARBA00022737"/>
    </source>
</evidence>
<dbReference type="InterPro" id="IPR017452">
    <property type="entry name" value="GPCR_Rhodpsn_7TM"/>
</dbReference>
<keyword evidence="7" id="KW-0245">EGF-like domain</keyword>
<feature type="transmembrane region" description="Helical" evidence="9">
    <location>
        <begin position="1413"/>
        <end position="1435"/>
    </location>
</feature>
<dbReference type="SUPFAM" id="SSF57196">
    <property type="entry name" value="EGF/Laminin"/>
    <property type="match status" value="1"/>
</dbReference>
<evidence type="ECO:0000256" key="2">
    <source>
        <dbReference type="ARBA" id="ARBA00022692"/>
    </source>
</evidence>
<evidence type="ECO:0000256" key="5">
    <source>
        <dbReference type="ARBA" id="ARBA00023136"/>
    </source>
</evidence>
<feature type="disulfide bond" evidence="7">
    <location>
        <begin position="998"/>
        <end position="1007"/>
    </location>
</feature>
<evidence type="ECO:0000256" key="4">
    <source>
        <dbReference type="ARBA" id="ARBA00022989"/>
    </source>
</evidence>
<evidence type="ECO:0000313" key="13">
    <source>
        <dbReference type="EMBL" id="CAF0916745.1"/>
    </source>
</evidence>
<dbReference type="CDD" id="cd00054">
    <property type="entry name" value="EGF_CA"/>
    <property type="match status" value="1"/>
</dbReference>
<name>A0A814AM95_9BILA</name>
<accession>A0A814AM95</accession>
<evidence type="ECO:0000256" key="7">
    <source>
        <dbReference type="PROSITE-ProRule" id="PRU00076"/>
    </source>
</evidence>
<keyword evidence="3" id="KW-0677">Repeat</keyword>
<dbReference type="PROSITE" id="PS50026">
    <property type="entry name" value="EGF_3"/>
    <property type="match status" value="1"/>
</dbReference>
<dbReference type="PANTHER" id="PTHR24270:SF61">
    <property type="entry name" value="EGF-LIKE DOMAIN-CONTAINING PROTEIN"/>
    <property type="match status" value="1"/>
</dbReference>
<comment type="subcellular location">
    <subcellularLocation>
        <location evidence="1">Membrane</location>
        <topology evidence="1">Single-pass membrane protein</topology>
    </subcellularLocation>
</comment>
<feature type="transmembrane region" description="Helical" evidence="9">
    <location>
        <begin position="1493"/>
        <end position="1514"/>
    </location>
</feature>
<dbReference type="GO" id="GO:0016192">
    <property type="term" value="P:vesicle-mediated transport"/>
    <property type="evidence" value="ECO:0007669"/>
    <property type="project" value="UniProtKB-ARBA"/>
</dbReference>
<organism evidence="13 14">
    <name type="scientific">Adineta steineri</name>
    <dbReference type="NCBI Taxonomy" id="433720"/>
    <lineage>
        <taxon>Eukaryota</taxon>
        <taxon>Metazoa</taxon>
        <taxon>Spiralia</taxon>
        <taxon>Gnathifera</taxon>
        <taxon>Rotifera</taxon>
        <taxon>Eurotatoria</taxon>
        <taxon>Bdelloidea</taxon>
        <taxon>Adinetida</taxon>
        <taxon>Adinetidae</taxon>
        <taxon>Adineta</taxon>
    </lineage>
</organism>
<evidence type="ECO:0000256" key="1">
    <source>
        <dbReference type="ARBA" id="ARBA00004167"/>
    </source>
</evidence>
<comment type="caution">
    <text evidence="7">Lacks conserved residue(s) required for the propagation of feature annotation.</text>
</comment>
<dbReference type="PROSITE" id="PS50068">
    <property type="entry name" value="LDLRA_2"/>
    <property type="match status" value="2"/>
</dbReference>
<evidence type="ECO:0000313" key="14">
    <source>
        <dbReference type="Proteomes" id="UP000663891"/>
    </source>
</evidence>
<dbReference type="GO" id="GO:0005886">
    <property type="term" value="C:plasma membrane"/>
    <property type="evidence" value="ECO:0007669"/>
    <property type="project" value="TreeGrafter"/>
</dbReference>
<reference evidence="13" key="1">
    <citation type="submission" date="2021-02" db="EMBL/GenBank/DDBJ databases">
        <authorList>
            <person name="Nowell W R."/>
        </authorList>
    </citation>
    <scope>NUCLEOTIDE SEQUENCE</scope>
</reference>
<evidence type="ECO:0000256" key="8">
    <source>
        <dbReference type="PROSITE-ProRule" id="PRU00124"/>
    </source>
</evidence>
<dbReference type="InterPro" id="IPR050685">
    <property type="entry name" value="LDLR"/>
</dbReference>
<sequence length="1548" mass="180219">MNTLLLFNIVIIISEVYVASHLNTWQPFYNLYNTDVKTNGISHDCFYLDTTSKSELDEKKYPVQQIIEYCIRTSMKETAIDSNKKSISSVLTFDELKKKSVTAKDLMEWSSPIDLIERYEYFLQMNKSSSNEVFYNCTLPWFGPLCQYKFIVNQSFPQLIETIDYRYGDRDVNASFTCYIHLKCNRGSPHICLDWREICDGKVDCLDGGEDEKYCLELEINTCEENEYQCRNGMCVNKVFLLDESNSLISPECLDRSDEHISNDVSDCKFIPLFKCEDIMSRSISYFTCGDGPELLYNIPHKLSRCKSKRDQVLNFLIGWHNNEDTRFPRCFKILICTSVTFSVNEFDEYCKYLCENKEECKIQIIQSCPAAFIAPTIPVWDGHIRLGYFSNQTFSKSNLGTPNFICYDKKRCPFFIPTLTVENYTCIHINASNLFSNMDLYDPFITCNQFFESTNDTHCPNSTMLRCLGTNKCISKRRIMDGISDCYGDFDESLSANSCALNDTDRFPCTSEQKCLRSILVNDRYSHCVGKEDEFVQDSIITHIHQLPFSAICDNWIDMLNLTNETDETHCGEQWQCVNQYTRCNSVWNCPKGIDEINCSSSFRCPADHHPCFFGKNETMGCLHMRYAEDGTVDCLGATDERSYCKSQNPKDSFKSYRCWNDTKCVQVPDLCTRCNDFDDIDLLCNRPFEENGDIITYLQSAQNIFFSEKISFSHKSSLNFPRMQLSSPVQKHEQHRIIDNMKMDVTKYQDDPRAWLCHRGVVILVDKDETVHCLCSPHYYGNFCQFQNQRVTLTIRIRQENLEKFNVIGIIIRLVDHTGLAHSYEQITYVPVVNCDTKYNLHLLYQDRPKNMSKNYSVYIDAYNKRNLTYITSWIFPVQFLFMPVNRMSALLTIPIYQDCRLLCSDKYLESLRNVNTDSCQCHPDRTISIQYKCNCSPDSVCVGFINNRSICLCSLTKVGPRCYLNSICQMDTCKNKGICVPSDPRYSSTNFTCVCPEGFFGDNCEKKDVQIDISFSDIELTQFILIHFIKVAKRHHLSTDPAPSRITMFKKIPFNQKITTFHMASDFHLVFVQLKNVYYLIVLQHEYTPSVVISTQISSSQRCPHIRELLDEVIVGYSILRRVTYYHTVCKQHSHLMCFHDNETFMCLCTQERHANCFHFNFNMTYDCLGYNDCQNGAQCFQDHPHCPTKTICNCQECFYGDKCQFTTKHSGLSLDSILGYHIQPYLSINQQSLPVKISITLVTLILIIGLISGILSNLTFKIKSVREIGCGFYLFASSITSILIIIFLNIKLWFLILSQMNIITSRSFLWFNCHSIEYLLRLLLATNDWLHACVTVERFLVVYLGIRFDKPNSKKYAKRMIWVIVLLTAASILHDPIHRRLFDDIEEERTWCMLHITPQLEIYDRFINILHFLVPFSLNFILAIGIIFYTAKQRSSMGKKVIFRQQLRKQFSRHKHLILSSILLVILAVPRLIISFLPNCMKSPKEYQLFLVGYFVSFIPPILHFFIFVLTSDIYKKEFNTLTTQKWKTFRRRLYPNDELPRRN</sequence>
<dbReference type="PROSITE" id="PS00022">
    <property type="entry name" value="EGF_1"/>
    <property type="match status" value="3"/>
</dbReference>
<evidence type="ECO:0000259" key="12">
    <source>
        <dbReference type="PROSITE" id="PS50262"/>
    </source>
</evidence>
<dbReference type="OrthoDB" id="10052510at2759"/>
<keyword evidence="6 7" id="KW-1015">Disulfide bond</keyword>
<dbReference type="InterPro" id="IPR036055">
    <property type="entry name" value="LDL_receptor-like_sf"/>
</dbReference>
<dbReference type="PROSITE" id="PS01186">
    <property type="entry name" value="EGF_2"/>
    <property type="match status" value="1"/>
</dbReference>
<dbReference type="PRINTS" id="PR00261">
    <property type="entry name" value="LDLRECEPTOR"/>
</dbReference>
<keyword evidence="2 9" id="KW-0812">Transmembrane</keyword>
<feature type="transmembrane region" description="Helical" evidence="9">
    <location>
        <begin position="1276"/>
        <end position="1300"/>
    </location>
</feature>
<feature type="disulfide bond" evidence="8">
    <location>
        <begin position="223"/>
        <end position="235"/>
    </location>
</feature>
<dbReference type="Pfam" id="PF00008">
    <property type="entry name" value="EGF"/>
    <property type="match status" value="1"/>
</dbReference>
<dbReference type="Gene3D" id="1.20.1070.10">
    <property type="entry name" value="Rhodopsin 7-helix transmembrane proteins"/>
    <property type="match status" value="1"/>
</dbReference>
<feature type="domain" description="EGF-like" evidence="11">
    <location>
        <begin position="967"/>
        <end position="1008"/>
    </location>
</feature>
<feature type="domain" description="G-protein coupled receptors family 1 profile" evidence="12">
    <location>
        <begin position="1256"/>
        <end position="1512"/>
    </location>
</feature>
<keyword evidence="10" id="KW-0732">Signal</keyword>
<evidence type="ECO:0000256" key="9">
    <source>
        <dbReference type="SAM" id="Phobius"/>
    </source>
</evidence>
<proteinExistence type="predicted"/>
<dbReference type="InterPro" id="IPR000742">
    <property type="entry name" value="EGF"/>
</dbReference>
<dbReference type="SMART" id="SM00192">
    <property type="entry name" value="LDLa"/>
    <property type="match status" value="5"/>
</dbReference>
<evidence type="ECO:0000256" key="10">
    <source>
        <dbReference type="SAM" id="SignalP"/>
    </source>
</evidence>
<feature type="transmembrane region" description="Helical" evidence="9">
    <location>
        <begin position="1241"/>
        <end position="1264"/>
    </location>
</feature>
<keyword evidence="4 9" id="KW-1133">Transmembrane helix</keyword>
<gene>
    <name evidence="13" type="ORF">VCS650_LOCUS10149</name>
</gene>
<feature type="signal peptide" evidence="10">
    <location>
        <begin position="1"/>
        <end position="20"/>
    </location>
</feature>
<evidence type="ECO:0000256" key="6">
    <source>
        <dbReference type="ARBA" id="ARBA00023157"/>
    </source>
</evidence>
<protein>
    <submittedName>
        <fullName evidence="13">Uncharacterized protein</fullName>
    </submittedName>
</protein>
<dbReference type="InterPro" id="IPR002172">
    <property type="entry name" value="LDrepeatLR_classA_rpt"/>
</dbReference>
<keyword evidence="5 9" id="KW-0472">Membrane</keyword>